<feature type="active site" description="Proton acceptor" evidence="18">
    <location>
        <position position="160"/>
    </location>
</feature>
<feature type="binding site" description="in dimeric form" evidence="19">
    <location>
        <position position="165"/>
    </location>
    <ligand>
        <name>Ca(2+)</name>
        <dbReference type="ChEBI" id="CHEBI:29108"/>
        <label>1</label>
    </ligand>
</feature>
<keyword evidence="8" id="KW-1134">Transmembrane beta strand</keyword>
<evidence type="ECO:0000313" key="21">
    <source>
        <dbReference type="EMBL" id="MBK4714983.1"/>
    </source>
</evidence>
<dbReference type="Gene3D" id="2.40.230.10">
    <property type="entry name" value="Phospholipase A1"/>
    <property type="match status" value="1"/>
</dbReference>
<keyword evidence="16" id="KW-0472">Membrane</keyword>
<gene>
    <name evidence="21" type="primary">pldA</name>
    <name evidence="21" type="ORF">JJB97_06480</name>
</gene>
<evidence type="ECO:0000256" key="1">
    <source>
        <dbReference type="ARBA" id="ARBA00000111"/>
    </source>
</evidence>
<keyword evidence="22" id="KW-1185">Reference proteome</keyword>
<evidence type="ECO:0000256" key="11">
    <source>
        <dbReference type="ARBA" id="ARBA00022729"/>
    </source>
</evidence>
<protein>
    <recommendedName>
        <fullName evidence="7 20">Phospholipase A1</fullName>
        <ecNumber evidence="5 20">3.1.1.32</ecNumber>
        <ecNumber evidence="6 20">3.1.1.4</ecNumber>
    </recommendedName>
    <alternativeName>
        <fullName evidence="20">Phosphatidylcholine 1-acylhydrolase</fullName>
    </alternativeName>
</protein>
<dbReference type="AlphaFoldDB" id="A0A8K0V143"/>
<dbReference type="RefSeq" id="WP_238713218.1">
    <property type="nucleotide sequence ID" value="NZ_JAEPBH010000013.1"/>
</dbReference>
<feature type="active site" description="Proton acceptor" evidence="18">
    <location>
        <position position="162"/>
    </location>
</feature>
<comment type="subunit">
    <text evidence="4 20">Homodimer; dimerization is reversible, and the dimeric form is the active one.</text>
</comment>
<evidence type="ECO:0000256" key="17">
    <source>
        <dbReference type="ARBA" id="ARBA00023237"/>
    </source>
</evidence>
<keyword evidence="12 20" id="KW-0378">Hydrolase</keyword>
<dbReference type="InterPro" id="IPR003187">
    <property type="entry name" value="PLipase_A1"/>
</dbReference>
<comment type="function">
    <text evidence="20">Hydrolysis of phosphatidylcholine with phospholipase A2 (EC 3.1.1.4) and phospholipase A1 (EC 3.1.1.32) activities.</text>
</comment>
<evidence type="ECO:0000256" key="20">
    <source>
        <dbReference type="RuleBase" id="RU366027"/>
    </source>
</evidence>
<keyword evidence="9" id="KW-0812">Transmembrane</keyword>
<evidence type="ECO:0000256" key="12">
    <source>
        <dbReference type="ARBA" id="ARBA00022801"/>
    </source>
</evidence>
<keyword evidence="10 19" id="KW-0479">Metal-binding</keyword>
<keyword evidence="15 20" id="KW-0443">Lipid metabolism</keyword>
<comment type="catalytic activity">
    <reaction evidence="1 20">
        <text>a 1,2-diacyl-sn-glycero-3-phosphocholine + H2O = a 2-acyl-sn-glycero-3-phosphocholine + a fatty acid + H(+)</text>
        <dbReference type="Rhea" id="RHEA:18689"/>
        <dbReference type="ChEBI" id="CHEBI:15377"/>
        <dbReference type="ChEBI" id="CHEBI:15378"/>
        <dbReference type="ChEBI" id="CHEBI:28868"/>
        <dbReference type="ChEBI" id="CHEBI:57643"/>
        <dbReference type="ChEBI" id="CHEBI:57875"/>
        <dbReference type="EC" id="3.1.1.32"/>
    </reaction>
</comment>
<evidence type="ECO:0000313" key="22">
    <source>
        <dbReference type="Proteomes" id="UP000659047"/>
    </source>
</evidence>
<dbReference type="PANTHER" id="PTHR40457:SF1">
    <property type="entry name" value="PHOSPHOLIPASE A1"/>
    <property type="match status" value="1"/>
</dbReference>
<dbReference type="GO" id="GO:0004623">
    <property type="term" value="F:phospholipase A2 activity"/>
    <property type="evidence" value="ECO:0007669"/>
    <property type="project" value="UniProtKB-EC"/>
</dbReference>
<evidence type="ECO:0000256" key="4">
    <source>
        <dbReference type="ARBA" id="ARBA00011702"/>
    </source>
</evidence>
<dbReference type="CDD" id="cd00541">
    <property type="entry name" value="OMPLA"/>
    <property type="match status" value="1"/>
</dbReference>
<evidence type="ECO:0000256" key="16">
    <source>
        <dbReference type="ARBA" id="ARBA00023136"/>
    </source>
</evidence>
<comment type="catalytic activity">
    <reaction evidence="2 20">
        <text>a 1,2-diacyl-sn-glycero-3-phosphocholine + H2O = a 1-acyl-sn-glycero-3-phosphocholine + a fatty acid + H(+)</text>
        <dbReference type="Rhea" id="RHEA:15801"/>
        <dbReference type="ChEBI" id="CHEBI:15377"/>
        <dbReference type="ChEBI" id="CHEBI:15378"/>
        <dbReference type="ChEBI" id="CHEBI:28868"/>
        <dbReference type="ChEBI" id="CHEBI:57643"/>
        <dbReference type="ChEBI" id="CHEBI:58168"/>
        <dbReference type="EC" id="3.1.1.4"/>
    </reaction>
</comment>
<reference evidence="21" key="1">
    <citation type="submission" date="2021-01" db="EMBL/GenBank/DDBJ databases">
        <title>Intestinitalea alba gen. nov., sp. nov., a novel genus of the family Enterobacteriaceae, isolated from the gut of the plastic-eating mealworm Tenebrio molitor L.</title>
        <authorList>
            <person name="Yang Y."/>
        </authorList>
    </citation>
    <scope>NUCLEOTIDE SEQUENCE</scope>
    <source>
        <strain evidence="21">BIT-L3</strain>
    </source>
</reference>
<keyword evidence="13 19" id="KW-0106">Calcium</keyword>
<evidence type="ECO:0000256" key="8">
    <source>
        <dbReference type="ARBA" id="ARBA00022452"/>
    </source>
</evidence>
<accession>A0A8K0V143</accession>
<dbReference type="Pfam" id="PF02253">
    <property type="entry name" value="PLA1"/>
    <property type="match status" value="1"/>
</dbReference>
<proteinExistence type="inferred from homology"/>
<comment type="subcellular location">
    <subcellularLocation>
        <location evidence="20">Cell outer membrane</location>
        <topology evidence="20">Multi-pass membrane protein</topology>
    </subcellularLocation>
    <text evidence="20">One of the very few enzymes located there.</text>
</comment>
<evidence type="ECO:0000256" key="19">
    <source>
        <dbReference type="PIRSR" id="PIRSR603187-2"/>
    </source>
</evidence>
<feature type="binding site" description="in dimeric form" evidence="19">
    <location>
        <position position="202"/>
    </location>
    <ligand>
        <name>Ca(2+)</name>
        <dbReference type="ChEBI" id="CHEBI:29108"/>
        <label>1</label>
    </ligand>
</feature>
<dbReference type="GO" id="GO:0005509">
    <property type="term" value="F:calcium ion binding"/>
    <property type="evidence" value="ECO:0007669"/>
    <property type="project" value="TreeGrafter"/>
</dbReference>
<evidence type="ECO:0000256" key="5">
    <source>
        <dbReference type="ARBA" id="ARBA00013179"/>
    </source>
</evidence>
<evidence type="ECO:0000256" key="18">
    <source>
        <dbReference type="PIRSR" id="PIRSR603187-1"/>
    </source>
</evidence>
<dbReference type="Proteomes" id="UP000659047">
    <property type="component" value="Unassembled WGS sequence"/>
</dbReference>
<feature type="binding site" description="in dimeric form" evidence="19">
    <location>
        <position position="124"/>
    </location>
    <ligand>
        <name>Ca(2+)</name>
        <dbReference type="ChEBI" id="CHEBI:29108"/>
        <label>1</label>
    </ligand>
</feature>
<dbReference type="EC" id="3.1.1.32" evidence="5 20"/>
<feature type="chain" id="PRO_5035488414" description="Phospholipase A1" evidence="20">
    <location>
        <begin position="21"/>
        <end position="287"/>
    </location>
</feature>
<evidence type="ECO:0000256" key="13">
    <source>
        <dbReference type="ARBA" id="ARBA00022837"/>
    </source>
</evidence>
<dbReference type="GO" id="GO:0008970">
    <property type="term" value="F:phospholipase A1 activity"/>
    <property type="evidence" value="ECO:0007669"/>
    <property type="project" value="UniProtKB-EC"/>
</dbReference>
<comment type="similarity">
    <text evidence="3 20">Belongs to the phospholipase A1 family.</text>
</comment>
<dbReference type="EMBL" id="JAEPBH010000013">
    <property type="protein sequence ID" value="MBK4714983.1"/>
    <property type="molecule type" value="Genomic_DNA"/>
</dbReference>
<comment type="cofactor">
    <cofactor evidence="20">
        <name>Ca(2+)</name>
        <dbReference type="ChEBI" id="CHEBI:29108"/>
    </cofactor>
    <text evidence="20">Binds 1 Ca(2+) ion per monomer. In the dimeric form the Ca(2+) is bound by different amino acids with binding of each Ca(2+) shared with ligands coming from each monomer. The Ca(2+) ion may have a role in catalysis.</text>
</comment>
<evidence type="ECO:0000256" key="14">
    <source>
        <dbReference type="ARBA" id="ARBA00022963"/>
    </source>
</evidence>
<dbReference type="InterPro" id="IPR036541">
    <property type="entry name" value="PLipase_A1_sf"/>
</dbReference>
<feature type="binding site" description="in dimeric form" evidence="19">
    <location>
        <position position="170"/>
    </location>
    <ligand>
        <name>Ca(2+)</name>
        <dbReference type="ChEBI" id="CHEBI:29108"/>
        <label>1</label>
    </ligand>
</feature>
<comment type="caution">
    <text evidence="21">The sequence shown here is derived from an EMBL/GenBank/DDBJ whole genome shotgun (WGS) entry which is preliminary data.</text>
</comment>
<evidence type="ECO:0000256" key="9">
    <source>
        <dbReference type="ARBA" id="ARBA00022692"/>
    </source>
</evidence>
<dbReference type="GO" id="GO:0009279">
    <property type="term" value="C:cell outer membrane"/>
    <property type="evidence" value="ECO:0007669"/>
    <property type="project" value="UniProtKB-SubCell"/>
</dbReference>
<dbReference type="NCBIfam" id="NF008031">
    <property type="entry name" value="PRK10763.1"/>
    <property type="match status" value="1"/>
</dbReference>
<evidence type="ECO:0000256" key="6">
    <source>
        <dbReference type="ARBA" id="ARBA00013278"/>
    </source>
</evidence>
<dbReference type="GO" id="GO:0016042">
    <property type="term" value="P:lipid catabolic process"/>
    <property type="evidence" value="ECO:0007669"/>
    <property type="project" value="UniProtKB-KW"/>
</dbReference>
<evidence type="ECO:0000256" key="10">
    <source>
        <dbReference type="ARBA" id="ARBA00022723"/>
    </source>
</evidence>
<feature type="signal peptide" evidence="20">
    <location>
        <begin position="1"/>
        <end position="20"/>
    </location>
</feature>
<organism evidence="21 22">
    <name type="scientific">Tenebrionibacter intestinalis</name>
    <dbReference type="NCBI Taxonomy" id="2799638"/>
    <lineage>
        <taxon>Bacteria</taxon>
        <taxon>Pseudomonadati</taxon>
        <taxon>Pseudomonadota</taxon>
        <taxon>Gammaproteobacteria</taxon>
        <taxon>Enterobacterales</taxon>
        <taxon>Enterobacteriaceae</taxon>
        <taxon>Tenebrionibacter/Tenebrionicola group</taxon>
        <taxon>Tenebrionibacter</taxon>
    </lineage>
</organism>
<dbReference type="PRINTS" id="PR01486">
    <property type="entry name" value="PHPHLIPASEA1"/>
</dbReference>
<dbReference type="SUPFAM" id="SSF56931">
    <property type="entry name" value="Outer membrane phospholipase A (OMPLA)"/>
    <property type="match status" value="1"/>
</dbReference>
<keyword evidence="14 20" id="KW-0442">Lipid degradation</keyword>
<evidence type="ECO:0000256" key="15">
    <source>
        <dbReference type="ARBA" id="ARBA00023098"/>
    </source>
</evidence>
<keyword evidence="17 20" id="KW-0998">Cell outer membrane</keyword>
<evidence type="ECO:0000256" key="2">
    <source>
        <dbReference type="ARBA" id="ARBA00001604"/>
    </source>
</evidence>
<keyword evidence="11 20" id="KW-0732">Signal</keyword>
<name>A0A8K0V143_9ENTR</name>
<evidence type="ECO:0000256" key="7">
    <source>
        <dbReference type="ARBA" id="ARBA00021726"/>
    </source>
</evidence>
<evidence type="ECO:0000256" key="3">
    <source>
        <dbReference type="ARBA" id="ARBA00010525"/>
    </source>
</evidence>
<dbReference type="EC" id="3.1.1.4" evidence="6 20"/>
<sequence>MHKILGGVLAAALLPLAAFADGVAKPNGNTAERGGITANLLQDNGDFLTLHPYDSNYLLYTFTDHINKKSIETYDWGRDARRDEVAFQFSVAFPFWRGILGDNSVLAASYTQRSWWQLTNRSQSAPFRETNYEPQLFLGFATDYRLGDWTLNDVEVGFDHQSNGRAEPTSRSWNRAYTRLRAKNGNWLVEVRPWFVVGNVNDNPDITRYTGYYQLKMAYALGDTTLSLKGQYNWNTGYGGAELGASYPITQHMRLYGQIYSGYGESLIDYNFNQTRIGLGIMLNDIL</sequence>
<dbReference type="PANTHER" id="PTHR40457">
    <property type="entry name" value="PHOSPHOLIPASE A1"/>
    <property type="match status" value="1"/>
</dbReference>